<evidence type="ECO:0000256" key="3">
    <source>
        <dbReference type="ARBA" id="ARBA00022729"/>
    </source>
</evidence>
<dbReference type="AlphaFoldDB" id="A0A3M9MU25"/>
<dbReference type="Pfam" id="PF07980">
    <property type="entry name" value="SusD_RagB"/>
    <property type="match status" value="1"/>
</dbReference>
<comment type="similarity">
    <text evidence="2">Belongs to the SusD family.</text>
</comment>
<dbReference type="InterPro" id="IPR033985">
    <property type="entry name" value="SusD-like_N"/>
</dbReference>
<evidence type="ECO:0000256" key="4">
    <source>
        <dbReference type="ARBA" id="ARBA00023136"/>
    </source>
</evidence>
<dbReference type="SUPFAM" id="SSF48452">
    <property type="entry name" value="TPR-like"/>
    <property type="match status" value="1"/>
</dbReference>
<comment type="subcellular location">
    <subcellularLocation>
        <location evidence="1">Cell outer membrane</location>
    </subcellularLocation>
</comment>
<sequence>MKKFLMLLAGVAMLGSSCEDKLDVNPRGVLNEGQVSNAEQAEGFVIAAYSHLGNDEINRGNSLWQYGNVRADDAYKGGRDPGDGQGFHFMETFVNTRPDMWELDGMWFQQYVGIRRANEGLRILNNLTVEEFPLLNVRKAELRFLRAHYYFQLKILFNRIPYMDENVPADQYKFVTNVEFTSDELWEKIAQDFEFAAATLPITQPQIGRANQTAAYAYLAKTRLYQAYQQNEQHAVTSINQQRLQQVIEAADKVISSKYSLQPDFANNFLTGTYENGIESIFAVQFSKGDGTANGRLNWGDMLTVPQGLGCCDFQKPSQNLVNAYRTNATGVPLLDSYNTTNVDFSQNTVDPRLDHTVARPGNPWKYEPSRVFTESWSRTPQIYGYYNSMKENVSPDDPGFTNVDPFYGNTKPRIVLRYADVLLFKAEALIELGRHNEALPLINQIRSRAAASTARLKNEQGAFTANYLVKPYESGVNIDWTQENARQALRFERRLEMAMEGSRFFDLVRWGVADQVMNSYLTVEKTRREFYKDGFFTKGKHEYLPIPQNQIFWSENRYVQNPGY</sequence>
<evidence type="ECO:0000256" key="2">
    <source>
        <dbReference type="ARBA" id="ARBA00006275"/>
    </source>
</evidence>
<keyword evidence="3" id="KW-0732">Signal</keyword>
<evidence type="ECO:0000259" key="6">
    <source>
        <dbReference type="Pfam" id="PF07980"/>
    </source>
</evidence>
<dbReference type="Gene3D" id="1.25.40.390">
    <property type="match status" value="1"/>
</dbReference>
<gene>
    <name evidence="8" type="ORF">EFB08_06070</name>
</gene>
<protein>
    <submittedName>
        <fullName evidence="8">RagB/SusD family nutrient uptake outer membrane protein</fullName>
    </submittedName>
</protein>
<proteinExistence type="inferred from homology"/>
<dbReference type="PROSITE" id="PS51257">
    <property type="entry name" value="PROKAR_LIPOPROTEIN"/>
    <property type="match status" value="1"/>
</dbReference>
<evidence type="ECO:0000259" key="7">
    <source>
        <dbReference type="Pfam" id="PF14322"/>
    </source>
</evidence>
<feature type="domain" description="RagB/SusD" evidence="6">
    <location>
        <begin position="279"/>
        <end position="565"/>
    </location>
</feature>
<dbReference type="Proteomes" id="UP000272117">
    <property type="component" value="Unassembled WGS sequence"/>
</dbReference>
<dbReference type="EMBL" id="RJJD01000003">
    <property type="protein sequence ID" value="RNI28999.1"/>
    <property type="molecule type" value="Genomic_DNA"/>
</dbReference>
<feature type="domain" description="SusD-like N-terminal" evidence="7">
    <location>
        <begin position="106"/>
        <end position="222"/>
    </location>
</feature>
<keyword evidence="5" id="KW-0998">Cell outer membrane</keyword>
<dbReference type="OrthoDB" id="9792139at2"/>
<dbReference type="GO" id="GO:0009279">
    <property type="term" value="C:cell outer membrane"/>
    <property type="evidence" value="ECO:0007669"/>
    <property type="project" value="UniProtKB-SubCell"/>
</dbReference>
<dbReference type="Pfam" id="PF14322">
    <property type="entry name" value="SusD-like_3"/>
    <property type="match status" value="1"/>
</dbReference>
<accession>A0A3M9MU25</accession>
<evidence type="ECO:0000256" key="1">
    <source>
        <dbReference type="ARBA" id="ARBA00004442"/>
    </source>
</evidence>
<keyword evidence="4" id="KW-0472">Membrane</keyword>
<keyword evidence="9" id="KW-1185">Reference proteome</keyword>
<reference evidence="8 9" key="1">
    <citation type="submission" date="2018-11" db="EMBL/GenBank/DDBJ databases">
        <title>Rufibacter latericius sp. nov., isolated from water in Baiyang Lake.</title>
        <authorList>
            <person name="Yang Y."/>
        </authorList>
    </citation>
    <scope>NUCLEOTIDE SEQUENCE [LARGE SCALE GENOMIC DNA]</scope>
    <source>
        <strain evidence="8 9">R-22-1c-1</strain>
    </source>
</reference>
<dbReference type="InterPro" id="IPR012944">
    <property type="entry name" value="SusD_RagB_dom"/>
</dbReference>
<evidence type="ECO:0000256" key="5">
    <source>
        <dbReference type="ARBA" id="ARBA00023237"/>
    </source>
</evidence>
<evidence type="ECO:0000313" key="8">
    <source>
        <dbReference type="EMBL" id="RNI28999.1"/>
    </source>
</evidence>
<dbReference type="RefSeq" id="WP_123126057.1">
    <property type="nucleotide sequence ID" value="NZ_RJJD01000003.1"/>
</dbReference>
<evidence type="ECO:0000313" key="9">
    <source>
        <dbReference type="Proteomes" id="UP000272117"/>
    </source>
</evidence>
<organism evidence="8 9">
    <name type="scientific">Rufibacter latericius</name>
    <dbReference type="NCBI Taxonomy" id="2487040"/>
    <lineage>
        <taxon>Bacteria</taxon>
        <taxon>Pseudomonadati</taxon>
        <taxon>Bacteroidota</taxon>
        <taxon>Cytophagia</taxon>
        <taxon>Cytophagales</taxon>
        <taxon>Hymenobacteraceae</taxon>
        <taxon>Rufibacter</taxon>
    </lineage>
</organism>
<dbReference type="InterPro" id="IPR011990">
    <property type="entry name" value="TPR-like_helical_dom_sf"/>
</dbReference>
<comment type="caution">
    <text evidence="8">The sequence shown here is derived from an EMBL/GenBank/DDBJ whole genome shotgun (WGS) entry which is preliminary data.</text>
</comment>
<name>A0A3M9MU25_9BACT</name>